<evidence type="ECO:0000313" key="3">
    <source>
        <dbReference type="Proteomes" id="UP000001449"/>
    </source>
</evidence>
<dbReference type="KEGG" id="tps:THAPSDRAFT_10252"/>
<dbReference type="RefSeq" id="XP_002294283.1">
    <property type="nucleotide sequence ID" value="XM_002294247.1"/>
</dbReference>
<organism evidence="2 3">
    <name type="scientific">Thalassiosira pseudonana</name>
    <name type="common">Marine diatom</name>
    <name type="synonym">Cyclotella nana</name>
    <dbReference type="NCBI Taxonomy" id="35128"/>
    <lineage>
        <taxon>Eukaryota</taxon>
        <taxon>Sar</taxon>
        <taxon>Stramenopiles</taxon>
        <taxon>Ochrophyta</taxon>
        <taxon>Bacillariophyta</taxon>
        <taxon>Coscinodiscophyceae</taxon>
        <taxon>Thalassiosirophycidae</taxon>
        <taxon>Thalassiosirales</taxon>
        <taxon>Thalassiosiraceae</taxon>
        <taxon>Thalassiosira</taxon>
    </lineage>
</organism>
<proteinExistence type="predicted"/>
<dbReference type="HOGENOM" id="CLU_749051_0_0_1"/>
<feature type="compositionally biased region" description="Acidic residues" evidence="1">
    <location>
        <begin position="148"/>
        <end position="163"/>
    </location>
</feature>
<name>B8CDM1_THAPS</name>
<keyword evidence="3" id="KW-1185">Reference proteome</keyword>
<dbReference type="EMBL" id="CM000650">
    <property type="protein sequence ID" value="EED88638.1"/>
    <property type="molecule type" value="Genomic_DNA"/>
</dbReference>
<evidence type="ECO:0000256" key="1">
    <source>
        <dbReference type="SAM" id="MobiDB-lite"/>
    </source>
</evidence>
<dbReference type="GeneID" id="7443965"/>
<feature type="region of interest" description="Disordered" evidence="1">
    <location>
        <begin position="1"/>
        <end position="75"/>
    </location>
</feature>
<sequence>MRLQKGKKRRDMDEVMSDGSSNDAAGDVDVDVQMSGGDDEGSEHSKDSDEGSDDPSSNRKYLYEYTPQKGPKYTPSQLNRIARVEKASANLWSVVHKYGSATLPPLKDNEGKKSMDEWKIDAGSAWKDPSSAMKEIVNAREGMKRAWDDEDGSGAADGEEVHDEVDGGGVGATRGSNEWWRPILPKASSNNSSSTRCTISALGKVIVINSSNNTALSPQEEEQFQSVYMDWATEAFANELELLRKGELDKTSGGKSGGKKGKIGNINSNDGEDIVDLDPTHHSFIVAGKKKRNNSDEEEKAKAAAAAAEIDFQVLADMIQSGSYYLSYVEKRMLMNARKRAEEESDTEENNAGDGGTLHDRRRRELGFIS</sequence>
<dbReference type="PaxDb" id="35128-Thaps10252"/>
<gene>
    <name evidence="2" type="ORF">THAPSDRAFT_10252</name>
</gene>
<dbReference type="InParanoid" id="B8CDM1"/>
<dbReference type="AlphaFoldDB" id="B8CDM1"/>
<reference evidence="2 3" key="1">
    <citation type="journal article" date="2004" name="Science">
        <title>The genome of the diatom Thalassiosira pseudonana: ecology, evolution, and metabolism.</title>
        <authorList>
            <person name="Armbrust E.V."/>
            <person name="Berges J.A."/>
            <person name="Bowler C."/>
            <person name="Green B.R."/>
            <person name="Martinez D."/>
            <person name="Putnam N.H."/>
            <person name="Zhou S."/>
            <person name="Allen A.E."/>
            <person name="Apt K.E."/>
            <person name="Bechner M."/>
            <person name="Brzezinski M.A."/>
            <person name="Chaal B.K."/>
            <person name="Chiovitti A."/>
            <person name="Davis A.K."/>
            <person name="Demarest M.S."/>
            <person name="Detter J.C."/>
            <person name="Glavina T."/>
            <person name="Goodstein D."/>
            <person name="Hadi M.Z."/>
            <person name="Hellsten U."/>
            <person name="Hildebrand M."/>
            <person name="Jenkins B.D."/>
            <person name="Jurka J."/>
            <person name="Kapitonov V.V."/>
            <person name="Kroger N."/>
            <person name="Lau W.W."/>
            <person name="Lane T.W."/>
            <person name="Larimer F.W."/>
            <person name="Lippmeier J.C."/>
            <person name="Lucas S."/>
            <person name="Medina M."/>
            <person name="Montsant A."/>
            <person name="Obornik M."/>
            <person name="Parker M.S."/>
            <person name="Palenik B."/>
            <person name="Pazour G.J."/>
            <person name="Richardson P.M."/>
            <person name="Rynearson T.A."/>
            <person name="Saito M.A."/>
            <person name="Schwartz D.C."/>
            <person name="Thamatrakoln K."/>
            <person name="Valentin K."/>
            <person name="Vardi A."/>
            <person name="Wilkerson F.P."/>
            <person name="Rokhsar D.S."/>
        </authorList>
    </citation>
    <scope>NUCLEOTIDE SEQUENCE [LARGE SCALE GENOMIC DNA]</scope>
    <source>
        <strain evidence="2 3">CCMP1335</strain>
    </source>
</reference>
<reference evidence="2 3" key="2">
    <citation type="journal article" date="2008" name="Nature">
        <title>The Phaeodactylum genome reveals the evolutionary history of diatom genomes.</title>
        <authorList>
            <person name="Bowler C."/>
            <person name="Allen A.E."/>
            <person name="Badger J.H."/>
            <person name="Grimwood J."/>
            <person name="Jabbari K."/>
            <person name="Kuo A."/>
            <person name="Maheswari U."/>
            <person name="Martens C."/>
            <person name="Maumus F."/>
            <person name="Otillar R.P."/>
            <person name="Rayko E."/>
            <person name="Salamov A."/>
            <person name="Vandepoele K."/>
            <person name="Beszteri B."/>
            <person name="Gruber A."/>
            <person name="Heijde M."/>
            <person name="Katinka M."/>
            <person name="Mock T."/>
            <person name="Valentin K."/>
            <person name="Verret F."/>
            <person name="Berges J.A."/>
            <person name="Brownlee C."/>
            <person name="Cadoret J.P."/>
            <person name="Chiovitti A."/>
            <person name="Choi C.J."/>
            <person name="Coesel S."/>
            <person name="De Martino A."/>
            <person name="Detter J.C."/>
            <person name="Durkin C."/>
            <person name="Falciatore A."/>
            <person name="Fournet J."/>
            <person name="Haruta M."/>
            <person name="Huysman M.J."/>
            <person name="Jenkins B.D."/>
            <person name="Jiroutova K."/>
            <person name="Jorgensen R.E."/>
            <person name="Joubert Y."/>
            <person name="Kaplan A."/>
            <person name="Kroger N."/>
            <person name="Kroth P.G."/>
            <person name="La Roche J."/>
            <person name="Lindquist E."/>
            <person name="Lommer M."/>
            <person name="Martin-Jezequel V."/>
            <person name="Lopez P.J."/>
            <person name="Lucas S."/>
            <person name="Mangogna M."/>
            <person name="McGinnis K."/>
            <person name="Medlin L.K."/>
            <person name="Montsant A."/>
            <person name="Oudot-Le Secq M.P."/>
            <person name="Napoli C."/>
            <person name="Obornik M."/>
            <person name="Parker M.S."/>
            <person name="Petit J.L."/>
            <person name="Porcel B.M."/>
            <person name="Poulsen N."/>
            <person name="Robison M."/>
            <person name="Rychlewski L."/>
            <person name="Rynearson T.A."/>
            <person name="Schmutz J."/>
            <person name="Shapiro H."/>
            <person name="Siaut M."/>
            <person name="Stanley M."/>
            <person name="Sussman M.R."/>
            <person name="Taylor A.R."/>
            <person name="Vardi A."/>
            <person name="von Dassow P."/>
            <person name="Vyverman W."/>
            <person name="Willis A."/>
            <person name="Wyrwicz L.S."/>
            <person name="Rokhsar D.S."/>
            <person name="Weissenbach J."/>
            <person name="Armbrust E.V."/>
            <person name="Green B.R."/>
            <person name="Van de Peer Y."/>
            <person name="Grigoriev I.V."/>
        </authorList>
    </citation>
    <scope>NUCLEOTIDE SEQUENCE [LARGE SCALE GENOMIC DNA]</scope>
    <source>
        <strain evidence="2 3">CCMP1335</strain>
    </source>
</reference>
<feature type="region of interest" description="Disordered" evidence="1">
    <location>
        <begin position="337"/>
        <end position="370"/>
    </location>
</feature>
<accession>B8CDM1</accession>
<feature type="region of interest" description="Disordered" evidence="1">
    <location>
        <begin position="147"/>
        <end position="177"/>
    </location>
</feature>
<dbReference type="Proteomes" id="UP000001449">
    <property type="component" value="Chromosome 15"/>
</dbReference>
<evidence type="ECO:0000313" key="2">
    <source>
        <dbReference type="EMBL" id="EED88638.1"/>
    </source>
</evidence>
<feature type="compositionally biased region" description="Basic and acidic residues" evidence="1">
    <location>
        <begin position="357"/>
        <end position="370"/>
    </location>
</feature>
<protein>
    <submittedName>
        <fullName evidence="2">Uncharacterized protein</fullName>
    </submittedName>
</protein>